<dbReference type="EMBL" id="KN831944">
    <property type="protein sequence ID" value="KIO14778.1"/>
    <property type="molecule type" value="Genomic_DNA"/>
</dbReference>
<reference evidence="1 2" key="1">
    <citation type="submission" date="2014-04" db="EMBL/GenBank/DDBJ databases">
        <authorList>
            <consortium name="DOE Joint Genome Institute"/>
            <person name="Kuo A."/>
            <person name="Kohler A."/>
            <person name="Costa M.D."/>
            <person name="Nagy L.G."/>
            <person name="Floudas D."/>
            <person name="Copeland A."/>
            <person name="Barry K.W."/>
            <person name="Cichocki N."/>
            <person name="Veneault-Fourrey C."/>
            <person name="LaButti K."/>
            <person name="Lindquist E.A."/>
            <person name="Lipzen A."/>
            <person name="Lundell T."/>
            <person name="Morin E."/>
            <person name="Murat C."/>
            <person name="Sun H."/>
            <person name="Tunlid A."/>
            <person name="Henrissat B."/>
            <person name="Grigoriev I.V."/>
            <person name="Hibbett D.S."/>
            <person name="Martin F."/>
            <person name="Nordberg H.P."/>
            <person name="Cantor M.N."/>
            <person name="Hua S.X."/>
        </authorList>
    </citation>
    <scope>NUCLEOTIDE SEQUENCE [LARGE SCALE GENOMIC DNA]</scope>
    <source>
        <strain evidence="1 2">Marx 270</strain>
    </source>
</reference>
<dbReference type="AlphaFoldDB" id="A0A0C3K048"/>
<organism evidence="1 2">
    <name type="scientific">Pisolithus tinctorius Marx 270</name>
    <dbReference type="NCBI Taxonomy" id="870435"/>
    <lineage>
        <taxon>Eukaryota</taxon>
        <taxon>Fungi</taxon>
        <taxon>Dikarya</taxon>
        <taxon>Basidiomycota</taxon>
        <taxon>Agaricomycotina</taxon>
        <taxon>Agaricomycetes</taxon>
        <taxon>Agaricomycetidae</taxon>
        <taxon>Boletales</taxon>
        <taxon>Sclerodermatineae</taxon>
        <taxon>Pisolithaceae</taxon>
        <taxon>Pisolithus</taxon>
    </lineage>
</organism>
<keyword evidence="2" id="KW-1185">Reference proteome</keyword>
<sequence>MPGKPAKPNTPTCFVQAHQRLIETGLYLGDMSFQDSVRWVRDGRADRLAIKPAEPQGGARKRLPSPPPDDSSFDLAPISAVVQIDSNDYWLTADANYHGPSEIWPDFAIIKLSCVVQMPNVTPFTADWANVTDNLRWLQDAIAMPKFTMKQGLFTTAGPCGPRFRLRHVLFKALDADDLAAQDGAGSGAQSDKDETNDLDPIFSIENWPTFSDAARGGLDSIRQTHQVIPIPAYDLEGKLIDPRFYRRYLEGAVVELHFNLSHWSISRQGIPGKDVYTADIVMMHVLVPPHASVTPRTPLKRKVSAYIHPDSSPTKRLKV</sequence>
<accession>A0A0C3K048</accession>
<evidence type="ECO:0000313" key="2">
    <source>
        <dbReference type="Proteomes" id="UP000054217"/>
    </source>
</evidence>
<evidence type="ECO:0000313" key="1">
    <source>
        <dbReference type="EMBL" id="KIO14778.1"/>
    </source>
</evidence>
<dbReference type="InParanoid" id="A0A0C3K048"/>
<reference evidence="2" key="2">
    <citation type="submission" date="2015-01" db="EMBL/GenBank/DDBJ databases">
        <title>Evolutionary Origins and Diversification of the Mycorrhizal Mutualists.</title>
        <authorList>
            <consortium name="DOE Joint Genome Institute"/>
            <consortium name="Mycorrhizal Genomics Consortium"/>
            <person name="Kohler A."/>
            <person name="Kuo A."/>
            <person name="Nagy L.G."/>
            <person name="Floudas D."/>
            <person name="Copeland A."/>
            <person name="Barry K.W."/>
            <person name="Cichocki N."/>
            <person name="Veneault-Fourrey C."/>
            <person name="LaButti K."/>
            <person name="Lindquist E.A."/>
            <person name="Lipzen A."/>
            <person name="Lundell T."/>
            <person name="Morin E."/>
            <person name="Murat C."/>
            <person name="Riley R."/>
            <person name="Ohm R."/>
            <person name="Sun H."/>
            <person name="Tunlid A."/>
            <person name="Henrissat B."/>
            <person name="Grigoriev I.V."/>
            <person name="Hibbett D.S."/>
            <person name="Martin F."/>
        </authorList>
    </citation>
    <scope>NUCLEOTIDE SEQUENCE [LARGE SCALE GENOMIC DNA]</scope>
    <source>
        <strain evidence="2">Marx 270</strain>
    </source>
</reference>
<dbReference type="HOGENOM" id="CLU_046434_1_0_1"/>
<gene>
    <name evidence="1" type="ORF">M404DRAFT_17638</name>
</gene>
<protein>
    <submittedName>
        <fullName evidence="1">Uncharacterized protein</fullName>
    </submittedName>
</protein>
<name>A0A0C3K048_PISTI</name>
<dbReference type="OrthoDB" id="2685635at2759"/>
<dbReference type="Proteomes" id="UP000054217">
    <property type="component" value="Unassembled WGS sequence"/>
</dbReference>
<proteinExistence type="predicted"/>